<name>A0A244ESQ3_PSESX</name>
<dbReference type="OrthoDB" id="6723223at2"/>
<reference evidence="2 3" key="1">
    <citation type="submission" date="2017-01" db="EMBL/GenBank/DDBJ databases">
        <authorList>
            <person name="Mah S.A."/>
            <person name="Swanson W.J."/>
            <person name="Moy G.W."/>
            <person name="Vacquier V.D."/>
        </authorList>
    </citation>
    <scope>NUCLEOTIDE SEQUENCE [LARGE SCALE GENOMIC DNA]</scope>
    <source>
        <strain evidence="2">PDD-32b-74</strain>
    </source>
</reference>
<proteinExistence type="predicted"/>
<dbReference type="InterPro" id="IPR032721">
    <property type="entry name" value="Toxin-deaminase"/>
</dbReference>
<gene>
    <name evidence="2" type="ORF">BW686_08850</name>
</gene>
<organism evidence="2 3">
    <name type="scientific">Pseudomonas syringae</name>
    <dbReference type="NCBI Taxonomy" id="317"/>
    <lineage>
        <taxon>Bacteria</taxon>
        <taxon>Pseudomonadati</taxon>
        <taxon>Pseudomonadota</taxon>
        <taxon>Gammaproteobacteria</taxon>
        <taxon>Pseudomonadales</taxon>
        <taxon>Pseudomonadaceae</taxon>
        <taxon>Pseudomonas</taxon>
    </lineage>
</organism>
<dbReference type="Proteomes" id="UP000195128">
    <property type="component" value="Unassembled WGS sequence"/>
</dbReference>
<dbReference type="Pfam" id="PF14424">
    <property type="entry name" value="Toxin-deaminase"/>
    <property type="match status" value="1"/>
</dbReference>
<feature type="region of interest" description="Disordered" evidence="1">
    <location>
        <begin position="1065"/>
        <end position="1086"/>
    </location>
</feature>
<evidence type="ECO:0000313" key="2">
    <source>
        <dbReference type="EMBL" id="OUM07561.1"/>
    </source>
</evidence>
<evidence type="ECO:0000256" key="1">
    <source>
        <dbReference type="SAM" id="MobiDB-lite"/>
    </source>
</evidence>
<accession>A0A244ESQ3</accession>
<dbReference type="EMBL" id="MTSA01000006">
    <property type="protein sequence ID" value="OUM07561.1"/>
    <property type="molecule type" value="Genomic_DNA"/>
</dbReference>
<comment type="caution">
    <text evidence="2">The sequence shown here is derived from an EMBL/GenBank/DDBJ whole genome shotgun (WGS) entry which is preliminary data.</text>
</comment>
<sequence length="1553" mass="170397">MPSPSLQPHTAHTISPTARSATLVTKRPDLDLFCQALIGLTPDAEYHDDALLNSLNRQLTVFATKTALVLKLAALPNGGWPDEASQVEWSADMSFEALVDALPRLAAHVVNPDNEPWLDAALHAAIDTPGMRALSLADGIRVAYPALSPQSLIALATVLLMPSLQSSRKLSESLPGTQRLQVNIPPLETWSAVRNADELFTQSGIELLCVASGPDITLRFKPREVWHALIQTAQFQSVFAPMLASMGWYGGWPGERASPAITQALAGRAVIDHFVGTMKGASESLESALRRGWVCEHSHVGLRDRIRELIRTHCKEYRTSTVDLLHYLFLRETMPELLIEGVPDHLQYGRSLESVALLHGVALVEALTPGLSEATPYDALIKVSADLAHSSDPGVHALWAQTLIIPALRYAIAHGAIEWSAHDNVRQATAGQITQALTYLKDQQGLHADELNRLLSLQPPDRRQLAQQMLKDRGIPHWLWDQGIHVDRWPVLQNAGFTVAASYTVDRLMAAGRPHASVVELVMMGEVYIDGWPTVPEAYASAFDLFQTTLMSAQASIIRRLLSEMSTIDRQTLLNATCELSRVRFDSQQGTQGIFIRCQPGNHLADFHGHSVIERFFELIPASGVVREIPQAFTYEVEDVTWSGTVSIAEAFHRRDEHLRRIEHARVTPLRPMDSDAYLTGAASRSSSVYHQPQQGTLIPSAELIYLAEADPSRHLDILAAKAAAHVLADFLEHSKTLHRHDTQWEKIWAREREYADIAARLIIPFYGCIKDLASGDHSAGTVAGCAIDTAFALIPLGQFAGSTARIVMRAGEMSVESLATLTGGALSTLVSGLAKQSAVLAVRDLGRFALKTGVSGWAGLLNEVSSLRTVFSSPSLLESGAGLDRGMYRLAGSLASPLESSGASLDRLARVEGRTDVYVRNVGTPEHLDFRLLDPQSDSAFGKRLTSVSAGQAMEFSVLSVEEHVGPEHYPRIAPVASIESGIHEVRVAESSRVQAIEREEGVFDILIDDDIYHLDANAPDAALRKLMVEKLSSRSARLQEVENRCRIRRDLIQIPCTSGVKLATPAPEPFTEGSGSPTRTGKYPSRAMAAREFGLSRLSSGNDAIDVFVDEGKICKWVTPSEGASSSVAAQVVPLSESERALFALPEAPNYLTEFPGVLSADAQLGLPEHFPLQDAQWIYEHAPVVQLGAIASGVQDARALRGIRMILDGGDWIFIEADTGMFYRARTPADGALSLAFTRVTHAADINEYIRLSEQYRVFRERPGALADQQNIARLLFDLLDEEDKVAWGVRWSEEITTYDEYVSGCRAHQQKNELLEYAANILAGEASQKKFVELAKNSIADFLRITERTAEEKESVVEILNTLLPVQESSVPAPSAAWNALTVEKIGTSKAAKSIARQINGANLSYIEVVTEEEQRIVYYALSAGEKASAVKLRIDVVGEAEQVINGVIYRDARALMKNLPPDPGFTSLPVIRDADTVRIREFGRYHDSERLIATVIKRDMQGRSLRSMKVFTLMDTCRSCGGFVLPRLKLDFPDARFSVTFLRNYGAS</sequence>
<dbReference type="RefSeq" id="WP_084915955.1">
    <property type="nucleotide sequence ID" value="NZ_MTSA01000006.1"/>
</dbReference>
<protein>
    <submittedName>
        <fullName evidence="2">Uncharacterized protein</fullName>
    </submittedName>
</protein>
<evidence type="ECO:0000313" key="3">
    <source>
        <dbReference type="Proteomes" id="UP000195128"/>
    </source>
</evidence>